<dbReference type="EMBL" id="AHKF01000017">
    <property type="protein sequence ID" value="EIA09012.1"/>
    <property type="molecule type" value="Genomic_DNA"/>
</dbReference>
<dbReference type="FunFam" id="2.30.180.10:FF:000014">
    <property type="entry name" value="Stabilin 1"/>
    <property type="match status" value="1"/>
</dbReference>
<organism evidence="2 3">
    <name type="scientific">Flavobacterium frigoris (strain PS1)</name>
    <dbReference type="NCBI Taxonomy" id="1086011"/>
    <lineage>
        <taxon>Bacteria</taxon>
        <taxon>Pseudomonadati</taxon>
        <taxon>Bacteroidota</taxon>
        <taxon>Flavobacteriia</taxon>
        <taxon>Flavobacteriales</taxon>
        <taxon>Flavobacteriaceae</taxon>
        <taxon>Flavobacterium</taxon>
    </lineage>
</organism>
<dbReference type="SMART" id="SM00554">
    <property type="entry name" value="FAS1"/>
    <property type="match status" value="1"/>
</dbReference>
<gene>
    <name evidence="2" type="ORF">HJ01_01778</name>
</gene>
<evidence type="ECO:0000313" key="2">
    <source>
        <dbReference type="EMBL" id="EIA09012.1"/>
    </source>
</evidence>
<protein>
    <submittedName>
        <fullName evidence="2">Fasciclin-like repeat protein</fullName>
    </submittedName>
</protein>
<dbReference type="Pfam" id="PF02469">
    <property type="entry name" value="Fasciclin"/>
    <property type="match status" value="1"/>
</dbReference>
<proteinExistence type="predicted"/>
<dbReference type="PANTHER" id="PTHR10900:SF77">
    <property type="entry name" value="FI19380P1"/>
    <property type="match status" value="1"/>
</dbReference>
<dbReference type="eggNOG" id="COG2335">
    <property type="taxonomic scope" value="Bacteria"/>
</dbReference>
<evidence type="ECO:0000259" key="1">
    <source>
        <dbReference type="PROSITE" id="PS50213"/>
    </source>
</evidence>
<dbReference type="STRING" id="1086011.HJ01_01778"/>
<accession>H7FRM9</accession>
<evidence type="ECO:0000313" key="3">
    <source>
        <dbReference type="Proteomes" id="UP000005566"/>
    </source>
</evidence>
<sequence>MKLVRTISTFLLLGLITVSCGQKKEAESTEMTDSTAVAMDTVAVEETPNIVGVASSNADFSTLVTAVKAAGLVETLSSEGPFTVFAPNNAAFAKLPAGTVDGLLKPESLEKLKAVLTYHVVAGKFDAATVIDAINTNNGKYSVTTVQGGTIVLSLKDGKVILTDENGGTSTVVLADVAASNGVIHAIDSVVMPK</sequence>
<name>H7FRM9_FLAFP</name>
<keyword evidence="3" id="KW-1185">Reference proteome</keyword>
<dbReference type="InterPro" id="IPR050904">
    <property type="entry name" value="Adhesion/Biosynth-related"/>
</dbReference>
<feature type="domain" description="FAS1" evidence="1">
    <location>
        <begin position="47"/>
        <end position="191"/>
    </location>
</feature>
<comment type="caution">
    <text evidence="2">The sequence shown here is derived from an EMBL/GenBank/DDBJ whole genome shotgun (WGS) entry which is preliminary data.</text>
</comment>
<dbReference type="PROSITE" id="PS51257">
    <property type="entry name" value="PROKAR_LIPOPROTEIN"/>
    <property type="match status" value="1"/>
</dbReference>
<dbReference type="PROSITE" id="PS50213">
    <property type="entry name" value="FAS1"/>
    <property type="match status" value="1"/>
</dbReference>
<dbReference type="PATRIC" id="fig|1086011.3.peg.1739"/>
<dbReference type="Gene3D" id="2.30.180.10">
    <property type="entry name" value="FAS1 domain"/>
    <property type="match status" value="1"/>
</dbReference>
<dbReference type="PANTHER" id="PTHR10900">
    <property type="entry name" value="PERIOSTIN-RELATED"/>
    <property type="match status" value="1"/>
</dbReference>
<dbReference type="AlphaFoldDB" id="H7FRM9"/>
<dbReference type="RefSeq" id="WP_007137955.1">
    <property type="nucleotide sequence ID" value="NZ_AHKF01000017.1"/>
</dbReference>
<reference evidence="2 3" key="1">
    <citation type="journal article" date="2014" name="Acta Crystallogr. D">
        <title>Structure-based characterization and antifreeze properties of a hyperactive ice-binding protein from the Antarctic bacterium Flavobacterium frigoris PS1.</title>
        <authorList>
            <person name="Do H."/>
            <person name="Kim S.J."/>
            <person name="Kim H.J."/>
            <person name="Lee J.H."/>
        </authorList>
    </citation>
    <scope>NUCLEOTIDE SEQUENCE [LARGE SCALE GENOMIC DNA]</scope>
    <source>
        <strain evidence="2 3">PS1</strain>
    </source>
</reference>
<dbReference type="SUPFAM" id="SSF82153">
    <property type="entry name" value="FAS1 domain"/>
    <property type="match status" value="1"/>
</dbReference>
<dbReference type="Proteomes" id="UP000005566">
    <property type="component" value="Unassembled WGS sequence"/>
</dbReference>
<dbReference type="InterPro" id="IPR000782">
    <property type="entry name" value="FAS1_domain"/>
</dbReference>
<dbReference type="GO" id="GO:0005615">
    <property type="term" value="C:extracellular space"/>
    <property type="evidence" value="ECO:0007669"/>
    <property type="project" value="TreeGrafter"/>
</dbReference>
<dbReference type="InterPro" id="IPR036378">
    <property type="entry name" value="FAS1_dom_sf"/>
</dbReference>